<evidence type="ECO:0000313" key="7">
    <source>
        <dbReference type="EMBL" id="EKU27609.1"/>
    </source>
</evidence>
<dbReference type="PANTHER" id="PTHR36174">
    <property type="entry name" value="LIPID II:GLYCINE GLYCYLTRANSFERASE"/>
    <property type="match status" value="1"/>
</dbReference>
<keyword evidence="4" id="KW-0573">Peptidoglycan synthesis</keyword>
<proteinExistence type="inferred from homology"/>
<keyword evidence="6" id="KW-0961">Cell wall biogenesis/degradation</keyword>
<evidence type="ECO:0000256" key="2">
    <source>
        <dbReference type="ARBA" id="ARBA00022679"/>
    </source>
</evidence>
<dbReference type="PROSITE" id="PS51191">
    <property type="entry name" value="FEMABX"/>
    <property type="match status" value="1"/>
</dbReference>
<name>K8Z9C4_9ENTE</name>
<dbReference type="GO" id="GO:0016755">
    <property type="term" value="F:aminoacyltransferase activity"/>
    <property type="evidence" value="ECO:0007669"/>
    <property type="project" value="InterPro"/>
</dbReference>
<keyword evidence="3" id="KW-0133">Cell shape</keyword>
<comment type="similarity">
    <text evidence="1">Belongs to the FemABX family.</text>
</comment>
<dbReference type="Gene3D" id="3.40.630.30">
    <property type="match status" value="2"/>
</dbReference>
<dbReference type="AlphaFoldDB" id="K8Z9C4"/>
<evidence type="ECO:0000313" key="8">
    <source>
        <dbReference type="Proteomes" id="UP000016057"/>
    </source>
</evidence>
<accession>K8Z9C4</accession>
<protein>
    <submittedName>
        <fullName evidence="7">FemX</fullName>
    </submittedName>
</protein>
<keyword evidence="5" id="KW-0012">Acyltransferase</keyword>
<dbReference type="PATRIC" id="fig|1234409.3.peg.357"/>
<dbReference type="SUPFAM" id="SSF55729">
    <property type="entry name" value="Acyl-CoA N-acyltransferases (Nat)"/>
    <property type="match status" value="2"/>
</dbReference>
<dbReference type="InterPro" id="IPR003447">
    <property type="entry name" value="FEMABX"/>
</dbReference>
<evidence type="ECO:0000256" key="3">
    <source>
        <dbReference type="ARBA" id="ARBA00022960"/>
    </source>
</evidence>
<gene>
    <name evidence="7" type="ORF">C683_0390</name>
</gene>
<dbReference type="GO" id="GO:0008360">
    <property type="term" value="P:regulation of cell shape"/>
    <property type="evidence" value="ECO:0007669"/>
    <property type="project" value="UniProtKB-KW"/>
</dbReference>
<dbReference type="InterPro" id="IPR016181">
    <property type="entry name" value="Acyl_CoA_acyltransferase"/>
</dbReference>
<organism evidence="7 8">
    <name type="scientific">Catellicoccus marimammalium M35/04/3</name>
    <dbReference type="NCBI Taxonomy" id="1234409"/>
    <lineage>
        <taxon>Bacteria</taxon>
        <taxon>Bacillati</taxon>
        <taxon>Bacillota</taxon>
        <taxon>Bacilli</taxon>
        <taxon>Lactobacillales</taxon>
        <taxon>Enterococcaceae</taxon>
        <taxon>Catellicoccus</taxon>
    </lineage>
</organism>
<keyword evidence="8" id="KW-1185">Reference proteome</keyword>
<keyword evidence="2" id="KW-0808">Transferase</keyword>
<evidence type="ECO:0000256" key="4">
    <source>
        <dbReference type="ARBA" id="ARBA00022984"/>
    </source>
</evidence>
<dbReference type="GO" id="GO:0071555">
    <property type="term" value="P:cell wall organization"/>
    <property type="evidence" value="ECO:0007669"/>
    <property type="project" value="UniProtKB-KW"/>
</dbReference>
<dbReference type="RefSeq" id="WP_009488838.1">
    <property type="nucleotide sequence ID" value="NZ_AMYT01000011.1"/>
</dbReference>
<dbReference type="PANTHER" id="PTHR36174:SF1">
    <property type="entry name" value="LIPID II:GLYCINE GLYCYLTRANSFERASE"/>
    <property type="match status" value="1"/>
</dbReference>
<reference evidence="7 8" key="1">
    <citation type="journal article" date="2013" name="Genome Announc.">
        <title>Draft Genome Sequence of Catellicoccus marimammalium, a Novel Species Commonly Found in Gull Feces.</title>
        <authorList>
            <person name="Weigand M.R."/>
            <person name="Ryu H."/>
            <person name="Bozcek L."/>
            <person name="Konstantinidis K.T."/>
            <person name="Santo Domingo J.W."/>
        </authorList>
    </citation>
    <scope>NUCLEOTIDE SEQUENCE [LARGE SCALE GENOMIC DNA]</scope>
    <source>
        <strain evidence="7 8">M35/04/3</strain>
    </source>
</reference>
<dbReference type="InterPro" id="IPR050644">
    <property type="entry name" value="PG_Glycine_Bridge_Synth"/>
</dbReference>
<evidence type="ECO:0000256" key="5">
    <source>
        <dbReference type="ARBA" id="ARBA00023315"/>
    </source>
</evidence>
<dbReference type="eggNOG" id="COG2348">
    <property type="taxonomic scope" value="Bacteria"/>
</dbReference>
<dbReference type="GO" id="GO:0009252">
    <property type="term" value="P:peptidoglycan biosynthetic process"/>
    <property type="evidence" value="ECO:0007669"/>
    <property type="project" value="UniProtKB-KW"/>
</dbReference>
<evidence type="ECO:0000256" key="6">
    <source>
        <dbReference type="ARBA" id="ARBA00023316"/>
    </source>
</evidence>
<dbReference type="Proteomes" id="UP000016057">
    <property type="component" value="Unassembled WGS sequence"/>
</dbReference>
<comment type="caution">
    <text evidence="7">The sequence shown here is derived from an EMBL/GenBank/DDBJ whole genome shotgun (WGS) entry which is preliminary data.</text>
</comment>
<dbReference type="STRING" id="1234409.C683_0390"/>
<evidence type="ECO:0000256" key="1">
    <source>
        <dbReference type="ARBA" id="ARBA00009943"/>
    </source>
</evidence>
<sequence length="332" mass="38727">MPKLDLSNPVEVERFQQFTKNAEFGKITQSIPWSKVKKAWEPLYIYLEDEAGNITASLSILMVNNAVGKKIAYATKGPVCAELNPKQLKALFDEAEKYLPVDEIFMLRCDPEVLYSEELEKELEAEGFTVRSRKVDPHSTIQPRLNMVLQLKGKTEDELLASFHSKTRYNIRYSIRKGVQCARAHSKEAVDAFYETHKIMAERQGITYRPKEYFLDLLEAFDEDELQIFLTHDEEEILSGAVAINYGDRVWYMYGGSTNQKRNLMPNYLMQWEMIRWGLDTNKSYYDFGGIFEEDLEDGLYRFKNSFTNGVTEYIGEIDRIYDQEKYDAFNQ</sequence>
<dbReference type="Pfam" id="PF02388">
    <property type="entry name" value="FemAB"/>
    <property type="match status" value="1"/>
</dbReference>
<dbReference type="EMBL" id="AMYT01000011">
    <property type="protein sequence ID" value="EKU27609.1"/>
    <property type="molecule type" value="Genomic_DNA"/>
</dbReference>
<dbReference type="OrthoDB" id="9785911at2"/>